<feature type="transmembrane region" description="Helical" evidence="1">
    <location>
        <begin position="157"/>
        <end position="180"/>
    </location>
</feature>
<name>A0A2P6S7L3_ROSCH</name>
<dbReference type="STRING" id="74649.A0A2P6S7L3"/>
<dbReference type="EMBL" id="PDCK01000039">
    <property type="protein sequence ID" value="PRQ54681.1"/>
    <property type="molecule type" value="Genomic_DNA"/>
</dbReference>
<dbReference type="InterPro" id="IPR036770">
    <property type="entry name" value="Ankyrin_rpt-contain_sf"/>
</dbReference>
<dbReference type="PANTHER" id="PTHR24177">
    <property type="entry name" value="CASKIN"/>
    <property type="match status" value="1"/>
</dbReference>
<dbReference type="PANTHER" id="PTHR24177:SF356">
    <property type="entry name" value="ANKYRIN REPEAT PLANT-LIKE PROTEIN"/>
    <property type="match status" value="1"/>
</dbReference>
<organism evidence="2 3">
    <name type="scientific">Rosa chinensis</name>
    <name type="common">China rose</name>
    <dbReference type="NCBI Taxonomy" id="74649"/>
    <lineage>
        <taxon>Eukaryota</taxon>
        <taxon>Viridiplantae</taxon>
        <taxon>Streptophyta</taxon>
        <taxon>Embryophyta</taxon>
        <taxon>Tracheophyta</taxon>
        <taxon>Spermatophyta</taxon>
        <taxon>Magnoliopsida</taxon>
        <taxon>eudicotyledons</taxon>
        <taxon>Gunneridae</taxon>
        <taxon>Pentapetalae</taxon>
        <taxon>rosids</taxon>
        <taxon>fabids</taxon>
        <taxon>Rosales</taxon>
        <taxon>Rosaceae</taxon>
        <taxon>Rosoideae</taxon>
        <taxon>Rosoideae incertae sedis</taxon>
        <taxon>Rosa</taxon>
    </lineage>
</organism>
<reference evidence="2 3" key="1">
    <citation type="journal article" date="2018" name="Nat. Genet.">
        <title>The Rosa genome provides new insights in the design of modern roses.</title>
        <authorList>
            <person name="Bendahmane M."/>
        </authorList>
    </citation>
    <scope>NUCLEOTIDE SEQUENCE [LARGE SCALE GENOMIC DNA]</scope>
    <source>
        <strain evidence="3">cv. Old Blush</strain>
    </source>
</reference>
<dbReference type="Proteomes" id="UP000238479">
    <property type="component" value="Chromosome 1"/>
</dbReference>
<feature type="transmembrane region" description="Helical" evidence="1">
    <location>
        <begin position="269"/>
        <end position="288"/>
    </location>
</feature>
<feature type="transmembrane region" description="Helical" evidence="1">
    <location>
        <begin position="200"/>
        <end position="225"/>
    </location>
</feature>
<dbReference type="Gramene" id="PRQ54681">
    <property type="protein sequence ID" value="PRQ54681"/>
    <property type="gene ID" value="RchiOBHm_Chr1g0316381"/>
</dbReference>
<keyword evidence="1" id="KW-0812">Transmembrane</keyword>
<evidence type="ECO:0000256" key="1">
    <source>
        <dbReference type="SAM" id="Phobius"/>
    </source>
</evidence>
<dbReference type="GO" id="GO:0016020">
    <property type="term" value="C:membrane"/>
    <property type="evidence" value="ECO:0007669"/>
    <property type="project" value="TreeGrafter"/>
</dbReference>
<feature type="transmembrane region" description="Helical" evidence="1">
    <location>
        <begin position="237"/>
        <end position="263"/>
    </location>
</feature>
<keyword evidence="1" id="KW-1133">Transmembrane helix</keyword>
<evidence type="ECO:0000313" key="2">
    <source>
        <dbReference type="EMBL" id="PRQ54681.1"/>
    </source>
</evidence>
<dbReference type="AlphaFoldDB" id="A0A2P6S7L3"/>
<proteinExistence type="predicted"/>
<evidence type="ECO:0000313" key="3">
    <source>
        <dbReference type="Proteomes" id="UP000238479"/>
    </source>
</evidence>
<accession>A0A2P6S7L3</accession>
<comment type="caution">
    <text evidence="2">The sequence shown here is derived from an EMBL/GenBank/DDBJ whole genome shotgun (WGS) entry which is preliminary data.</text>
</comment>
<gene>
    <name evidence="2" type="ORF">RchiOBHm_Chr1g0316381</name>
</gene>
<keyword evidence="1" id="KW-0472">Membrane</keyword>
<dbReference type="Gene3D" id="1.25.40.20">
    <property type="entry name" value="Ankyrin repeat-containing domain"/>
    <property type="match status" value="1"/>
</dbReference>
<keyword evidence="3" id="KW-1185">Reference proteome</keyword>
<sequence>MVLDVIRRPSHALFIATKMGNFEFVAELLRSYPDLIWETDEKHRSVFHIAVMFHDTSFFNLLNQLGVYKDFIVSFKDDENNNILHLAAKMAPPNHLGTVPGPAFQMQRELLWFQGLEKILQPSYLEMKNAEGKTPKDLFTEEHKGLMVKGESWMKSLASSCTLASTLIAISVFTSLTSVIDDRITYNGGGTQTTPPVCVLSNIFALFFSLLGIIIFVSILSSRFAKDDFLISLPLKLIVGLGSLYISTIAMMVSFGTALYTTYHHRLNWLPVLVFILASLLLSCLYHLHSPLVSYVLHTMYHSWVRLPTTHNL</sequence>
<protein>
    <submittedName>
        <fullName evidence="2">Putative ankyrin repeat-containing domain, PGG domain-containing protein</fullName>
    </submittedName>
</protein>
<dbReference type="SUPFAM" id="SSF48403">
    <property type="entry name" value="Ankyrin repeat"/>
    <property type="match status" value="1"/>
</dbReference>